<evidence type="ECO:0000313" key="2">
    <source>
        <dbReference type="EMBL" id="KAF4513550.1"/>
    </source>
</evidence>
<feature type="compositionally biased region" description="Polar residues" evidence="1">
    <location>
        <begin position="29"/>
        <end position="39"/>
    </location>
</feature>
<gene>
    <name evidence="2" type="ORF">G6O67_000809</name>
</gene>
<dbReference type="OrthoDB" id="10468607at2759"/>
<feature type="region of interest" description="Disordered" evidence="1">
    <location>
        <begin position="1"/>
        <end position="77"/>
    </location>
</feature>
<keyword evidence="3" id="KW-1185">Reference proteome</keyword>
<protein>
    <submittedName>
        <fullName evidence="2">Uncharacterized protein</fullName>
    </submittedName>
</protein>
<dbReference type="Proteomes" id="UP000557566">
    <property type="component" value="Unassembled WGS sequence"/>
</dbReference>
<dbReference type="EMBL" id="JAAVMX010000001">
    <property type="protein sequence ID" value="KAF4513550.1"/>
    <property type="molecule type" value="Genomic_DNA"/>
</dbReference>
<evidence type="ECO:0000256" key="1">
    <source>
        <dbReference type="SAM" id="MobiDB-lite"/>
    </source>
</evidence>
<organism evidence="2 3">
    <name type="scientific">Ophiocordyceps sinensis</name>
    <dbReference type="NCBI Taxonomy" id="72228"/>
    <lineage>
        <taxon>Eukaryota</taxon>
        <taxon>Fungi</taxon>
        <taxon>Dikarya</taxon>
        <taxon>Ascomycota</taxon>
        <taxon>Pezizomycotina</taxon>
        <taxon>Sordariomycetes</taxon>
        <taxon>Hypocreomycetidae</taxon>
        <taxon>Hypocreales</taxon>
        <taxon>Ophiocordycipitaceae</taxon>
        <taxon>Ophiocordyceps</taxon>
    </lineage>
</organism>
<name>A0A8H4PZU8_9HYPO</name>
<comment type="caution">
    <text evidence="2">The sequence shown here is derived from an EMBL/GenBank/DDBJ whole genome shotgun (WGS) entry which is preliminary data.</text>
</comment>
<feature type="compositionally biased region" description="Polar residues" evidence="1">
    <location>
        <begin position="1"/>
        <end position="18"/>
    </location>
</feature>
<reference evidence="2 3" key="1">
    <citation type="journal article" date="2020" name="Genome Biol. Evol.">
        <title>A new high-quality draft genome assembly of the Chinese cordyceps Ophiocordyceps sinensis.</title>
        <authorList>
            <person name="Shu R."/>
            <person name="Zhang J."/>
            <person name="Meng Q."/>
            <person name="Zhang H."/>
            <person name="Zhou G."/>
            <person name="Li M."/>
            <person name="Wu P."/>
            <person name="Zhao Y."/>
            <person name="Chen C."/>
            <person name="Qin Q."/>
        </authorList>
    </citation>
    <scope>NUCLEOTIDE SEQUENCE [LARGE SCALE GENOMIC DNA]</scope>
    <source>
        <strain evidence="2 3">IOZ07</strain>
    </source>
</reference>
<accession>A0A8H4PZU8</accession>
<evidence type="ECO:0000313" key="3">
    <source>
        <dbReference type="Proteomes" id="UP000557566"/>
    </source>
</evidence>
<dbReference type="AlphaFoldDB" id="A0A8H4PZU8"/>
<proteinExistence type="predicted"/>
<sequence>MPSTKAALSNLFHSSRPGSSADEKRHLTSDASSVASSQDCDARKRSTVPPPRPTRPKAKREKMDVPTLVMPPMRFYN</sequence>